<dbReference type="InterPro" id="IPR006611">
    <property type="entry name" value="DUF1431_DROsp"/>
</dbReference>
<evidence type="ECO:0000313" key="3">
    <source>
        <dbReference type="RefSeq" id="XP_023161852.1"/>
    </source>
</evidence>
<dbReference type="SMART" id="SM00689">
    <property type="entry name" value="DM6"/>
    <property type="match status" value="1"/>
</dbReference>
<dbReference type="PANTHER" id="PTHR20977">
    <property type="entry name" value="AT13385P-RELATED"/>
    <property type="match status" value="1"/>
</dbReference>
<accession>A0A6J1L9U8</accession>
<evidence type="ECO:0000313" key="2">
    <source>
        <dbReference type="Proteomes" id="UP000504633"/>
    </source>
</evidence>
<reference evidence="3" key="1">
    <citation type="submission" date="2025-08" db="UniProtKB">
        <authorList>
            <consortium name="RefSeq"/>
        </authorList>
    </citation>
    <scope>IDENTIFICATION</scope>
    <source>
        <strain evidence="3">15085-1641.00</strain>
        <tissue evidence="3">Whole body</tissue>
    </source>
</reference>
<dbReference type="OMA" id="QTWVSCP"/>
<proteinExistence type="predicted"/>
<dbReference type="Proteomes" id="UP000504633">
    <property type="component" value="Unplaced"/>
</dbReference>
<feature type="region of interest" description="Disordered" evidence="1">
    <location>
        <begin position="38"/>
        <end position="66"/>
    </location>
</feature>
<dbReference type="KEGG" id="dhe:111593369"/>
<evidence type="ECO:0000256" key="1">
    <source>
        <dbReference type="SAM" id="MobiDB-lite"/>
    </source>
</evidence>
<dbReference type="Pfam" id="PF07248">
    <property type="entry name" value="DUF1431"/>
    <property type="match status" value="1"/>
</dbReference>
<sequence>MFSLRSFVNRGNLCSLAKLPYVPVLRMRSNECGDKCAGGKIKKSKKPSPCGTPEGQLKKKPKVNEKKITRQPSVWLNPFCDQDDSHCPYNPRFDDIYYIESDKANRKYWQTWVACPPVAIKPKKICCFKDIKAAPLRRRTSKKPKTACPQPARCDKRLNLDCPRVKRRCHRAGRIPPDCTPFKRPLDCTKPLTPYPAFSECKRIKPGALPLSECICWQKPMLCEAWAEWRRRSMRKTMR</sequence>
<gene>
    <name evidence="3" type="primary">LOC111593369</name>
</gene>
<dbReference type="OrthoDB" id="7812215at2759"/>
<keyword evidence="2" id="KW-1185">Reference proteome</keyword>
<dbReference type="AlphaFoldDB" id="A0A6J1L9U8"/>
<protein>
    <submittedName>
        <fullName evidence="3">Uncharacterized protein LOC111593369</fullName>
    </submittedName>
</protein>
<name>A0A6J1L9U8_DROHY</name>
<dbReference type="RefSeq" id="XP_023161852.1">
    <property type="nucleotide sequence ID" value="XM_023306084.2"/>
</dbReference>
<dbReference type="PANTHER" id="PTHR20977:SF0">
    <property type="entry name" value="AT13385P-RELATED"/>
    <property type="match status" value="1"/>
</dbReference>
<organism evidence="2 3">
    <name type="scientific">Drosophila hydei</name>
    <name type="common">Fruit fly</name>
    <dbReference type="NCBI Taxonomy" id="7224"/>
    <lineage>
        <taxon>Eukaryota</taxon>
        <taxon>Metazoa</taxon>
        <taxon>Ecdysozoa</taxon>
        <taxon>Arthropoda</taxon>
        <taxon>Hexapoda</taxon>
        <taxon>Insecta</taxon>
        <taxon>Pterygota</taxon>
        <taxon>Neoptera</taxon>
        <taxon>Endopterygota</taxon>
        <taxon>Diptera</taxon>
        <taxon>Brachycera</taxon>
        <taxon>Muscomorpha</taxon>
        <taxon>Ephydroidea</taxon>
        <taxon>Drosophilidae</taxon>
        <taxon>Drosophila</taxon>
    </lineage>
</organism>
<dbReference type="GeneID" id="111593369"/>